<dbReference type="InterPro" id="IPR000719">
    <property type="entry name" value="Prot_kinase_dom"/>
</dbReference>
<dbReference type="InterPro" id="IPR050538">
    <property type="entry name" value="MAP_kinase_kinase_kinase"/>
</dbReference>
<feature type="domain" description="Protein kinase" evidence="9">
    <location>
        <begin position="140"/>
        <end position="400"/>
    </location>
</feature>
<keyword evidence="5" id="KW-0418">Kinase</keyword>
<dbReference type="GO" id="GO:0004674">
    <property type="term" value="F:protein serine/threonine kinase activity"/>
    <property type="evidence" value="ECO:0007669"/>
    <property type="project" value="UniProtKB-KW"/>
</dbReference>
<comment type="subunit">
    <text evidence="1">Monomer.</text>
</comment>
<evidence type="ECO:0000256" key="2">
    <source>
        <dbReference type="ARBA" id="ARBA00022527"/>
    </source>
</evidence>
<dbReference type="Gene3D" id="1.10.510.10">
    <property type="entry name" value="Transferase(Phosphotransferase) domain 1"/>
    <property type="match status" value="1"/>
</dbReference>
<dbReference type="InterPro" id="IPR011009">
    <property type="entry name" value="Kinase-like_dom_sf"/>
</dbReference>
<dbReference type="InterPro" id="IPR001245">
    <property type="entry name" value="Ser-Thr/Tyr_kinase_cat_dom"/>
</dbReference>
<dbReference type="PROSITE" id="PS00107">
    <property type="entry name" value="PROTEIN_KINASE_ATP"/>
    <property type="match status" value="1"/>
</dbReference>
<dbReference type="PRINTS" id="PR00109">
    <property type="entry name" value="TYRKINASE"/>
</dbReference>
<dbReference type="PANTHER" id="PTHR48016">
    <property type="entry name" value="MAP KINASE KINASE KINASE SSK2-RELATED-RELATED"/>
    <property type="match status" value="1"/>
</dbReference>
<keyword evidence="11" id="KW-1185">Reference proteome</keyword>
<gene>
    <name evidence="10" type="ORF">SteCoe_29127</name>
</gene>
<proteinExistence type="inferred from homology"/>
<evidence type="ECO:0000256" key="6">
    <source>
        <dbReference type="ARBA" id="ARBA00022840"/>
    </source>
</evidence>
<dbReference type="InterPro" id="IPR008271">
    <property type="entry name" value="Ser/Thr_kinase_AS"/>
</dbReference>
<dbReference type="AlphaFoldDB" id="A0A1R2B710"/>
<dbReference type="Proteomes" id="UP000187209">
    <property type="component" value="Unassembled WGS sequence"/>
</dbReference>
<dbReference type="PROSITE" id="PS00108">
    <property type="entry name" value="PROTEIN_KINASE_ST"/>
    <property type="match status" value="1"/>
</dbReference>
<dbReference type="PROSITE" id="PS50011">
    <property type="entry name" value="PROTEIN_KINASE_DOM"/>
    <property type="match status" value="1"/>
</dbReference>
<comment type="caution">
    <text evidence="10">The sequence shown here is derived from an EMBL/GenBank/DDBJ whole genome shotgun (WGS) entry which is preliminary data.</text>
</comment>
<evidence type="ECO:0000259" key="9">
    <source>
        <dbReference type="PROSITE" id="PS50011"/>
    </source>
</evidence>
<comment type="similarity">
    <text evidence="8">Belongs to the protein kinase superfamily.</text>
</comment>
<evidence type="ECO:0000313" key="10">
    <source>
        <dbReference type="EMBL" id="OMJ72445.1"/>
    </source>
</evidence>
<name>A0A1R2B710_9CILI</name>
<reference evidence="10 11" key="1">
    <citation type="submission" date="2016-11" db="EMBL/GenBank/DDBJ databases">
        <title>The macronuclear genome of Stentor coeruleus: a giant cell with tiny introns.</title>
        <authorList>
            <person name="Slabodnick M."/>
            <person name="Ruby J.G."/>
            <person name="Reiff S.B."/>
            <person name="Swart E.C."/>
            <person name="Gosai S."/>
            <person name="Prabakaran S."/>
            <person name="Witkowska E."/>
            <person name="Larue G.E."/>
            <person name="Fisher S."/>
            <person name="Freeman R.M."/>
            <person name="Gunawardena J."/>
            <person name="Chu W."/>
            <person name="Stover N.A."/>
            <person name="Gregory B.D."/>
            <person name="Nowacki M."/>
            <person name="Derisi J."/>
            <person name="Roy S.W."/>
            <person name="Marshall W.F."/>
            <person name="Sood P."/>
        </authorList>
    </citation>
    <scope>NUCLEOTIDE SEQUENCE [LARGE SCALE GENOMIC DNA]</scope>
    <source>
        <strain evidence="10">WM001</strain>
    </source>
</reference>
<keyword evidence="4 7" id="KW-0547">Nucleotide-binding</keyword>
<dbReference type="GO" id="GO:0005524">
    <property type="term" value="F:ATP binding"/>
    <property type="evidence" value="ECO:0007669"/>
    <property type="project" value="UniProtKB-UniRule"/>
</dbReference>
<evidence type="ECO:0000256" key="7">
    <source>
        <dbReference type="PROSITE-ProRule" id="PRU10141"/>
    </source>
</evidence>
<feature type="binding site" evidence="7">
    <location>
        <position position="169"/>
    </location>
    <ligand>
        <name>ATP</name>
        <dbReference type="ChEBI" id="CHEBI:30616"/>
    </ligand>
</feature>
<dbReference type="PANTHER" id="PTHR48016:SF56">
    <property type="entry name" value="MAPKK KINASE"/>
    <property type="match status" value="1"/>
</dbReference>
<dbReference type="InterPro" id="IPR017441">
    <property type="entry name" value="Protein_kinase_ATP_BS"/>
</dbReference>
<keyword evidence="2 8" id="KW-0723">Serine/threonine-protein kinase</keyword>
<dbReference type="FunFam" id="1.10.510.10:FF:000571">
    <property type="entry name" value="Maternal embryonic leucine zipper kinase"/>
    <property type="match status" value="1"/>
</dbReference>
<sequence>MSKRSINNLKLSIKLPDIPLNPIKFSPKGLEKIQKFTVNLVQSSSSEISSSGSKESLEESKKYDAPAVWQAGVNSIHSYVSESSYLKQNSITQGLSKLATFQEAEESNATSDISRYNELMFKIIANDPIADGIKGRIRQWKAGEVLGQGSYAQVFKAFDVNTGELFAVKRIFFNPNNRVQTRFINELDSEVSILSGMKSKHIVRYFGSELIHDNFCIYLEYLPGGSLAKLLYNLGALSEITVRAYLIQILKGLDYLHSNGVIHRDIKGANILLDSKGIVKLSDFGCSKQYQSAESESGFVTSLKGSLPWMAPEVIKQKGYGRKADIWSVGCVALEMLTAKRPWDSEDNYVIFMMKLASENAIPDIPLGISEAAKDFLMSCFQRDPVNRKSAKELLEHKFLRTLGN</sequence>
<dbReference type="Pfam" id="PF00069">
    <property type="entry name" value="Pkinase"/>
    <property type="match status" value="1"/>
</dbReference>
<evidence type="ECO:0000256" key="4">
    <source>
        <dbReference type="ARBA" id="ARBA00022741"/>
    </source>
</evidence>
<keyword evidence="6 7" id="KW-0067">ATP-binding</keyword>
<dbReference type="SUPFAM" id="SSF56112">
    <property type="entry name" value="Protein kinase-like (PK-like)"/>
    <property type="match status" value="1"/>
</dbReference>
<evidence type="ECO:0000256" key="3">
    <source>
        <dbReference type="ARBA" id="ARBA00022679"/>
    </source>
</evidence>
<accession>A0A1R2B710</accession>
<dbReference type="EMBL" id="MPUH01000901">
    <property type="protein sequence ID" value="OMJ72445.1"/>
    <property type="molecule type" value="Genomic_DNA"/>
</dbReference>
<keyword evidence="3" id="KW-0808">Transferase</keyword>
<dbReference type="CDD" id="cd06606">
    <property type="entry name" value="STKc_MAPKKK"/>
    <property type="match status" value="1"/>
</dbReference>
<evidence type="ECO:0000313" key="11">
    <source>
        <dbReference type="Proteomes" id="UP000187209"/>
    </source>
</evidence>
<evidence type="ECO:0000256" key="5">
    <source>
        <dbReference type="ARBA" id="ARBA00022777"/>
    </source>
</evidence>
<evidence type="ECO:0000256" key="1">
    <source>
        <dbReference type="ARBA" id="ARBA00011245"/>
    </source>
</evidence>
<organism evidence="10 11">
    <name type="scientific">Stentor coeruleus</name>
    <dbReference type="NCBI Taxonomy" id="5963"/>
    <lineage>
        <taxon>Eukaryota</taxon>
        <taxon>Sar</taxon>
        <taxon>Alveolata</taxon>
        <taxon>Ciliophora</taxon>
        <taxon>Postciliodesmatophora</taxon>
        <taxon>Heterotrichea</taxon>
        <taxon>Heterotrichida</taxon>
        <taxon>Stentoridae</taxon>
        <taxon>Stentor</taxon>
    </lineage>
</organism>
<evidence type="ECO:0000256" key="8">
    <source>
        <dbReference type="RuleBase" id="RU000304"/>
    </source>
</evidence>
<dbReference type="SMART" id="SM00220">
    <property type="entry name" value="S_TKc"/>
    <property type="match status" value="1"/>
</dbReference>
<protein>
    <recommendedName>
        <fullName evidence="9">Protein kinase domain-containing protein</fullName>
    </recommendedName>
</protein>
<dbReference type="OrthoDB" id="2914378at2759"/>